<feature type="transmembrane region" description="Helical" evidence="8">
    <location>
        <begin position="41"/>
        <end position="63"/>
    </location>
</feature>
<evidence type="ECO:0000256" key="8">
    <source>
        <dbReference type="SAM" id="Phobius"/>
    </source>
</evidence>
<feature type="region of interest" description="Disordered" evidence="7">
    <location>
        <begin position="114"/>
        <end position="143"/>
    </location>
</feature>
<evidence type="ECO:0000256" key="1">
    <source>
        <dbReference type="ARBA" id="ARBA00004479"/>
    </source>
</evidence>
<proteinExistence type="predicted"/>
<name>A0AAV1FR16_XYRNO</name>
<evidence type="ECO:0000256" key="4">
    <source>
        <dbReference type="ARBA" id="ARBA00022989"/>
    </source>
</evidence>
<keyword evidence="3" id="KW-0732">Signal</keyword>
<evidence type="ECO:0000256" key="7">
    <source>
        <dbReference type="SAM" id="MobiDB-lite"/>
    </source>
</evidence>
<evidence type="ECO:0000256" key="3">
    <source>
        <dbReference type="ARBA" id="ARBA00022729"/>
    </source>
</evidence>
<feature type="compositionally biased region" description="Basic and acidic residues" evidence="7">
    <location>
        <begin position="75"/>
        <end position="86"/>
    </location>
</feature>
<keyword evidence="4 8" id="KW-1133">Transmembrane helix</keyword>
<keyword evidence="5 8" id="KW-0472">Membrane</keyword>
<evidence type="ECO:0000256" key="6">
    <source>
        <dbReference type="ARBA" id="ARBA00023180"/>
    </source>
</evidence>
<dbReference type="InterPro" id="IPR037670">
    <property type="entry name" value="C11orf87"/>
</dbReference>
<evidence type="ECO:0000313" key="9">
    <source>
        <dbReference type="EMBL" id="CAJ1063416.1"/>
    </source>
</evidence>
<keyword evidence="2 8" id="KW-0812">Transmembrane</keyword>
<reference evidence="9" key="1">
    <citation type="submission" date="2023-08" db="EMBL/GenBank/DDBJ databases">
        <authorList>
            <person name="Alioto T."/>
            <person name="Alioto T."/>
            <person name="Gomez Garrido J."/>
        </authorList>
    </citation>
    <scope>NUCLEOTIDE SEQUENCE</scope>
</reference>
<feature type="region of interest" description="Disordered" evidence="7">
    <location>
        <begin position="72"/>
        <end position="91"/>
    </location>
</feature>
<feature type="compositionally biased region" description="Basic and acidic residues" evidence="7">
    <location>
        <begin position="120"/>
        <end position="135"/>
    </location>
</feature>
<dbReference type="EMBL" id="OY660872">
    <property type="protein sequence ID" value="CAJ1063416.1"/>
    <property type="molecule type" value="Genomic_DNA"/>
</dbReference>
<evidence type="ECO:0000256" key="5">
    <source>
        <dbReference type="ARBA" id="ARBA00023136"/>
    </source>
</evidence>
<dbReference type="PANTHER" id="PTHR31870:SF2">
    <property type="entry name" value="CHROMOSOME 11 OPEN READING FRAME 87"/>
    <property type="match status" value="1"/>
</dbReference>
<dbReference type="PANTHER" id="PTHR31870">
    <property type="entry name" value="SI:DKEY-183I3.9-RELATED"/>
    <property type="match status" value="1"/>
</dbReference>
<keyword evidence="10" id="KW-1185">Reference proteome</keyword>
<dbReference type="AlphaFoldDB" id="A0AAV1FR16"/>
<dbReference type="GO" id="GO:0016020">
    <property type="term" value="C:membrane"/>
    <property type="evidence" value="ECO:0007669"/>
    <property type="project" value="UniProtKB-SubCell"/>
</dbReference>
<comment type="subcellular location">
    <subcellularLocation>
        <location evidence="1">Membrane</location>
        <topology evidence="1">Single-pass type I membrane protein</topology>
    </subcellularLocation>
</comment>
<gene>
    <name evidence="9" type="ORF">XNOV1_A019580</name>
</gene>
<dbReference type="Proteomes" id="UP001178508">
    <property type="component" value="Chromosome 9"/>
</dbReference>
<protein>
    <submittedName>
        <fullName evidence="9">Uncharacterized protein C11orf87 homolog</fullName>
    </submittedName>
</protein>
<sequence length="143" mass="15616">MTARTSEASGLSVPLHRCHGAANNGTCAEQLSLFPPFSSTLALLVLVAVLVGIILVSLATFHFHKRKLRNRKIQRAQEEYERDSRSPARAVEPARPCVIVRPVRCEEKLSCQSAEISGDVSEHEAAAAEEEKQATHETAPLDC</sequence>
<organism evidence="9 10">
    <name type="scientific">Xyrichtys novacula</name>
    <name type="common">Pearly razorfish</name>
    <name type="synonym">Hemipteronotus novacula</name>
    <dbReference type="NCBI Taxonomy" id="13765"/>
    <lineage>
        <taxon>Eukaryota</taxon>
        <taxon>Metazoa</taxon>
        <taxon>Chordata</taxon>
        <taxon>Craniata</taxon>
        <taxon>Vertebrata</taxon>
        <taxon>Euteleostomi</taxon>
        <taxon>Actinopterygii</taxon>
        <taxon>Neopterygii</taxon>
        <taxon>Teleostei</taxon>
        <taxon>Neoteleostei</taxon>
        <taxon>Acanthomorphata</taxon>
        <taxon>Eupercaria</taxon>
        <taxon>Labriformes</taxon>
        <taxon>Labridae</taxon>
        <taxon>Xyrichtys</taxon>
    </lineage>
</organism>
<evidence type="ECO:0000313" key="10">
    <source>
        <dbReference type="Proteomes" id="UP001178508"/>
    </source>
</evidence>
<keyword evidence="6" id="KW-0325">Glycoprotein</keyword>
<accession>A0AAV1FR16</accession>
<evidence type="ECO:0000256" key="2">
    <source>
        <dbReference type="ARBA" id="ARBA00022692"/>
    </source>
</evidence>